<reference evidence="1" key="2">
    <citation type="journal article" date="2015" name="Data Brief">
        <title>Shoot transcriptome of the giant reed, Arundo donax.</title>
        <authorList>
            <person name="Barrero R.A."/>
            <person name="Guerrero F.D."/>
            <person name="Moolhuijzen P."/>
            <person name="Goolsby J.A."/>
            <person name="Tidwell J."/>
            <person name="Bellgard S.E."/>
            <person name="Bellgard M.I."/>
        </authorList>
    </citation>
    <scope>NUCLEOTIDE SEQUENCE</scope>
    <source>
        <tissue evidence="1">Shoot tissue taken approximately 20 cm above the soil surface</tissue>
    </source>
</reference>
<protein>
    <submittedName>
        <fullName evidence="1">Uncharacterized protein</fullName>
    </submittedName>
</protein>
<name>A0A0A9GFS1_ARUDO</name>
<accession>A0A0A9GFS1</accession>
<proteinExistence type="predicted"/>
<evidence type="ECO:0000313" key="1">
    <source>
        <dbReference type="EMBL" id="JAE22284.1"/>
    </source>
</evidence>
<sequence>MRRGRGRCPRRSLRRRTSWWTTRRWTT</sequence>
<dbReference type="AlphaFoldDB" id="A0A0A9GFS1"/>
<dbReference type="EMBL" id="GBRH01175612">
    <property type="protein sequence ID" value="JAE22284.1"/>
    <property type="molecule type" value="Transcribed_RNA"/>
</dbReference>
<organism evidence="1">
    <name type="scientific">Arundo donax</name>
    <name type="common">Giant reed</name>
    <name type="synonym">Donax arundinaceus</name>
    <dbReference type="NCBI Taxonomy" id="35708"/>
    <lineage>
        <taxon>Eukaryota</taxon>
        <taxon>Viridiplantae</taxon>
        <taxon>Streptophyta</taxon>
        <taxon>Embryophyta</taxon>
        <taxon>Tracheophyta</taxon>
        <taxon>Spermatophyta</taxon>
        <taxon>Magnoliopsida</taxon>
        <taxon>Liliopsida</taxon>
        <taxon>Poales</taxon>
        <taxon>Poaceae</taxon>
        <taxon>PACMAD clade</taxon>
        <taxon>Arundinoideae</taxon>
        <taxon>Arundineae</taxon>
        <taxon>Arundo</taxon>
    </lineage>
</organism>
<reference evidence="1" key="1">
    <citation type="submission" date="2014-09" db="EMBL/GenBank/DDBJ databases">
        <authorList>
            <person name="Magalhaes I.L.F."/>
            <person name="Oliveira U."/>
            <person name="Santos F.R."/>
            <person name="Vidigal T.H.D.A."/>
            <person name="Brescovit A.D."/>
            <person name="Santos A.J."/>
        </authorList>
    </citation>
    <scope>NUCLEOTIDE SEQUENCE</scope>
    <source>
        <tissue evidence="1">Shoot tissue taken approximately 20 cm above the soil surface</tissue>
    </source>
</reference>